<feature type="signal peptide" evidence="1">
    <location>
        <begin position="1"/>
        <end position="18"/>
    </location>
</feature>
<dbReference type="Proteomes" id="UP001270362">
    <property type="component" value="Unassembled WGS sequence"/>
</dbReference>
<keyword evidence="1" id="KW-0732">Signal</keyword>
<sequence length="143" mass="15668">MNLATYLILFTGIRLAHAAPDASSPLNSVSTFTIHQPRISCTIEAPPHPKYINSLQPAIDSFKKNTTNLTALALFQKVNDFLEVSEQLRAAEPVSDDSLVLLILLIQPFPAATTAMIPVYMRPMGFTTRLRTSTTGTIPKLKS</sequence>
<dbReference type="EMBL" id="JAULSO010000006">
    <property type="protein sequence ID" value="KAK3681738.1"/>
    <property type="molecule type" value="Genomic_DNA"/>
</dbReference>
<feature type="chain" id="PRO_5042171344" evidence="1">
    <location>
        <begin position="19"/>
        <end position="143"/>
    </location>
</feature>
<evidence type="ECO:0000313" key="2">
    <source>
        <dbReference type="EMBL" id="KAK3681738.1"/>
    </source>
</evidence>
<accession>A0AAE0X0H1</accession>
<evidence type="ECO:0000313" key="3">
    <source>
        <dbReference type="Proteomes" id="UP001270362"/>
    </source>
</evidence>
<proteinExistence type="predicted"/>
<evidence type="ECO:0000256" key="1">
    <source>
        <dbReference type="SAM" id="SignalP"/>
    </source>
</evidence>
<comment type="caution">
    <text evidence="2">The sequence shown here is derived from an EMBL/GenBank/DDBJ whole genome shotgun (WGS) entry which is preliminary data.</text>
</comment>
<keyword evidence="3" id="KW-1185">Reference proteome</keyword>
<reference evidence="2" key="1">
    <citation type="journal article" date="2023" name="Mol. Phylogenet. Evol.">
        <title>Genome-scale phylogeny and comparative genomics of the fungal order Sordariales.</title>
        <authorList>
            <person name="Hensen N."/>
            <person name="Bonometti L."/>
            <person name="Westerberg I."/>
            <person name="Brannstrom I.O."/>
            <person name="Guillou S."/>
            <person name="Cros-Aarteil S."/>
            <person name="Calhoun S."/>
            <person name="Haridas S."/>
            <person name="Kuo A."/>
            <person name="Mondo S."/>
            <person name="Pangilinan J."/>
            <person name="Riley R."/>
            <person name="LaButti K."/>
            <person name="Andreopoulos B."/>
            <person name="Lipzen A."/>
            <person name="Chen C."/>
            <person name="Yan M."/>
            <person name="Daum C."/>
            <person name="Ng V."/>
            <person name="Clum A."/>
            <person name="Steindorff A."/>
            <person name="Ohm R.A."/>
            <person name="Martin F."/>
            <person name="Silar P."/>
            <person name="Natvig D.O."/>
            <person name="Lalanne C."/>
            <person name="Gautier V."/>
            <person name="Ament-Velasquez S.L."/>
            <person name="Kruys A."/>
            <person name="Hutchinson M.I."/>
            <person name="Powell A.J."/>
            <person name="Barry K."/>
            <person name="Miller A.N."/>
            <person name="Grigoriev I.V."/>
            <person name="Debuchy R."/>
            <person name="Gladieux P."/>
            <person name="Hiltunen Thoren M."/>
            <person name="Johannesson H."/>
        </authorList>
    </citation>
    <scope>NUCLEOTIDE SEQUENCE</scope>
    <source>
        <strain evidence="2">CBS 314.62</strain>
    </source>
</reference>
<organism evidence="2 3">
    <name type="scientific">Podospora appendiculata</name>
    <dbReference type="NCBI Taxonomy" id="314037"/>
    <lineage>
        <taxon>Eukaryota</taxon>
        <taxon>Fungi</taxon>
        <taxon>Dikarya</taxon>
        <taxon>Ascomycota</taxon>
        <taxon>Pezizomycotina</taxon>
        <taxon>Sordariomycetes</taxon>
        <taxon>Sordariomycetidae</taxon>
        <taxon>Sordariales</taxon>
        <taxon>Podosporaceae</taxon>
        <taxon>Podospora</taxon>
    </lineage>
</organism>
<protein>
    <submittedName>
        <fullName evidence="2">Uncharacterized protein</fullName>
    </submittedName>
</protein>
<dbReference type="AlphaFoldDB" id="A0AAE0X0H1"/>
<gene>
    <name evidence="2" type="ORF">B0T22DRAFT_485208</name>
</gene>
<reference evidence="2" key="2">
    <citation type="submission" date="2023-06" db="EMBL/GenBank/DDBJ databases">
        <authorList>
            <consortium name="Lawrence Berkeley National Laboratory"/>
            <person name="Haridas S."/>
            <person name="Hensen N."/>
            <person name="Bonometti L."/>
            <person name="Westerberg I."/>
            <person name="Brannstrom I.O."/>
            <person name="Guillou S."/>
            <person name="Cros-Aarteil S."/>
            <person name="Calhoun S."/>
            <person name="Kuo A."/>
            <person name="Mondo S."/>
            <person name="Pangilinan J."/>
            <person name="Riley R."/>
            <person name="Labutti K."/>
            <person name="Andreopoulos B."/>
            <person name="Lipzen A."/>
            <person name="Chen C."/>
            <person name="Yanf M."/>
            <person name="Daum C."/>
            <person name="Ng V."/>
            <person name="Clum A."/>
            <person name="Steindorff A."/>
            <person name="Ohm R."/>
            <person name="Martin F."/>
            <person name="Silar P."/>
            <person name="Natvig D."/>
            <person name="Lalanne C."/>
            <person name="Gautier V."/>
            <person name="Ament-Velasquez S.L."/>
            <person name="Kruys A."/>
            <person name="Hutchinson M.I."/>
            <person name="Powell A.J."/>
            <person name="Barry K."/>
            <person name="Miller A.N."/>
            <person name="Grigoriev I.V."/>
            <person name="Debuchy R."/>
            <person name="Gladieux P."/>
            <person name="Thoren M.H."/>
            <person name="Johannesson H."/>
        </authorList>
    </citation>
    <scope>NUCLEOTIDE SEQUENCE</scope>
    <source>
        <strain evidence="2">CBS 314.62</strain>
    </source>
</reference>
<name>A0AAE0X0H1_9PEZI</name>